<feature type="transmembrane region" description="Helical" evidence="1">
    <location>
        <begin position="115"/>
        <end position="136"/>
    </location>
</feature>
<evidence type="ECO:0000313" key="3">
    <source>
        <dbReference type="Proteomes" id="UP000808146"/>
    </source>
</evidence>
<gene>
    <name evidence="2" type="ORF">IPN75_08615</name>
</gene>
<organism evidence="2 3">
    <name type="scientific">Candidatus Dechloromonas phosphorivorans</name>
    <dbReference type="NCBI Taxonomy" id="2899244"/>
    <lineage>
        <taxon>Bacteria</taxon>
        <taxon>Pseudomonadati</taxon>
        <taxon>Pseudomonadota</taxon>
        <taxon>Betaproteobacteria</taxon>
        <taxon>Rhodocyclales</taxon>
        <taxon>Azonexaceae</taxon>
        <taxon>Dechloromonas</taxon>
    </lineage>
</organism>
<keyword evidence="1" id="KW-0472">Membrane</keyword>
<accession>A0A9D7QHM7</accession>
<protein>
    <submittedName>
        <fullName evidence="2">Uncharacterized protein</fullName>
    </submittedName>
</protein>
<dbReference type="EMBL" id="JADKBR010000007">
    <property type="protein sequence ID" value="MBK8890451.1"/>
    <property type="molecule type" value="Genomic_DNA"/>
</dbReference>
<keyword evidence="1" id="KW-0812">Transmembrane</keyword>
<evidence type="ECO:0000313" key="2">
    <source>
        <dbReference type="EMBL" id="MBK8890451.1"/>
    </source>
</evidence>
<sequence>MNTKVTPSGNPWWSRRPHFLLAGHLLLLHALAFGGWKFPDIRILWFVAFGLFLLWQPFVAGRQRMSLRQGGALLAAALASTWLLGPWLLLIWSGALAAVIGGRVLWTSGRLERTGYLLAFGYLICLTIFGIVPEISPSVVLDPLPRETIALYMPALLAALLAFPAHPLRRRAGDAFDLFYGMLVFLALAVFVLGALAFTFVASVSYVEALVQTSLAIAAALLVLAWAWNPRGGFSGIGSTLSRYLLSVGLPLEQWLIQLAETSERESHPVRFLAAVMEQLARMPWVVGCHWQAGSESGEFGEISLHVQEYRRDNILLTVFFSMRPRRACAGMSNGSCVLPSNSSSSNFRRTNCSA</sequence>
<keyword evidence="1" id="KW-1133">Transmembrane helix</keyword>
<dbReference type="AlphaFoldDB" id="A0A9D7QHM7"/>
<reference evidence="2" key="1">
    <citation type="submission" date="2020-10" db="EMBL/GenBank/DDBJ databases">
        <title>Connecting structure to function with the recovery of over 1000 high-quality activated sludge metagenome-assembled genomes encoding full-length rRNA genes using long-read sequencing.</title>
        <authorList>
            <person name="Singleton C.M."/>
            <person name="Petriglieri F."/>
            <person name="Kristensen J.M."/>
            <person name="Kirkegaard R.H."/>
            <person name="Michaelsen T.Y."/>
            <person name="Andersen M.H."/>
            <person name="Karst S.M."/>
            <person name="Dueholm M.S."/>
            <person name="Nielsen P.H."/>
            <person name="Albertsen M."/>
        </authorList>
    </citation>
    <scope>NUCLEOTIDE SEQUENCE</scope>
    <source>
        <strain evidence="2">OdNE_18-Q3-R46-58_BAT3C.305</strain>
    </source>
</reference>
<dbReference type="Proteomes" id="UP000808146">
    <property type="component" value="Unassembled WGS sequence"/>
</dbReference>
<feature type="transmembrane region" description="Helical" evidence="1">
    <location>
        <begin position="148"/>
        <end position="166"/>
    </location>
</feature>
<feature type="transmembrane region" description="Helical" evidence="1">
    <location>
        <begin position="42"/>
        <end position="60"/>
    </location>
</feature>
<comment type="caution">
    <text evidence="2">The sequence shown here is derived from an EMBL/GenBank/DDBJ whole genome shotgun (WGS) entry which is preliminary data.</text>
</comment>
<feature type="transmembrane region" description="Helical" evidence="1">
    <location>
        <begin position="90"/>
        <end position="106"/>
    </location>
</feature>
<feature type="transmembrane region" description="Helical" evidence="1">
    <location>
        <begin position="178"/>
        <end position="203"/>
    </location>
</feature>
<proteinExistence type="predicted"/>
<feature type="transmembrane region" description="Helical" evidence="1">
    <location>
        <begin position="209"/>
        <end position="228"/>
    </location>
</feature>
<name>A0A9D7QHM7_9RHOO</name>
<evidence type="ECO:0000256" key="1">
    <source>
        <dbReference type="SAM" id="Phobius"/>
    </source>
</evidence>